<gene>
    <name evidence="1" type="ORF">GQ602_005855</name>
</gene>
<dbReference type="OrthoDB" id="2141050at2759"/>
<dbReference type="PANTHER" id="PTHR39218:SF1">
    <property type="entry name" value="OXIDOREDUCTASE 14 KDA SUBUNIT, PUTATIVE (AFU_ORTHOLOGUE AFUA_1G12110)-RELATED"/>
    <property type="match status" value="1"/>
</dbReference>
<name>A0A8H4Q449_9HYPO</name>
<dbReference type="AlphaFoldDB" id="A0A8H4Q449"/>
<proteinExistence type="predicted"/>
<evidence type="ECO:0000313" key="1">
    <source>
        <dbReference type="EMBL" id="KAF4584482.1"/>
    </source>
</evidence>
<organism evidence="1 2">
    <name type="scientific">Ophiocordyceps camponoti-floridani</name>
    <dbReference type="NCBI Taxonomy" id="2030778"/>
    <lineage>
        <taxon>Eukaryota</taxon>
        <taxon>Fungi</taxon>
        <taxon>Dikarya</taxon>
        <taxon>Ascomycota</taxon>
        <taxon>Pezizomycotina</taxon>
        <taxon>Sordariomycetes</taxon>
        <taxon>Hypocreomycetidae</taxon>
        <taxon>Hypocreales</taxon>
        <taxon>Ophiocordycipitaceae</taxon>
        <taxon>Ophiocordyceps</taxon>
    </lineage>
</organism>
<keyword evidence="2" id="KW-1185">Reference proteome</keyword>
<accession>A0A8H4Q449</accession>
<dbReference type="PANTHER" id="PTHR39218">
    <property type="entry name" value="OXIDOREDUCTASE 14 KDA SUBUNIT, PUTATIVE (AFU_ORTHOLOGUE AFUA_1G12110)-RELATED"/>
    <property type="match status" value="1"/>
</dbReference>
<protein>
    <submittedName>
        <fullName evidence="1">Putative NADH2 dehydrogenase (Ubiquinone) 14K chain</fullName>
    </submittedName>
</protein>
<reference evidence="1 2" key="1">
    <citation type="journal article" date="2020" name="G3 (Bethesda)">
        <title>Genetic Underpinnings of Host Manipulation by Ophiocordyceps as Revealed by Comparative Transcriptomics.</title>
        <authorList>
            <person name="Will I."/>
            <person name="Das B."/>
            <person name="Trinh T."/>
            <person name="Brachmann A."/>
            <person name="Ohm R.A."/>
            <person name="de Bekker C."/>
        </authorList>
    </citation>
    <scope>NUCLEOTIDE SEQUENCE [LARGE SCALE GENOMIC DNA]</scope>
    <source>
        <strain evidence="1 2">EC05</strain>
    </source>
</reference>
<keyword evidence="1" id="KW-0830">Ubiquinone</keyword>
<evidence type="ECO:0000313" key="2">
    <source>
        <dbReference type="Proteomes" id="UP000562929"/>
    </source>
</evidence>
<dbReference type="Proteomes" id="UP000562929">
    <property type="component" value="Unassembled WGS sequence"/>
</dbReference>
<dbReference type="EMBL" id="JAACLJ010000006">
    <property type="protein sequence ID" value="KAF4584482.1"/>
    <property type="molecule type" value="Genomic_DNA"/>
</dbReference>
<sequence length="100" mass="11559">MVHRIAFWSFFGAAVRFWQLGIEMRPFFHKESLWTYPIYALGGASFGHWLQGVDDRQTARLNERKEMLLAKRARFARGEDRGGIWRSGRGGGGLRDWSLG</sequence>
<comment type="caution">
    <text evidence="1">The sequence shown here is derived from an EMBL/GenBank/DDBJ whole genome shotgun (WGS) entry which is preliminary data.</text>
</comment>